<evidence type="ECO:0000313" key="5">
    <source>
        <dbReference type="EMBL" id="CAH3118890.1"/>
    </source>
</evidence>
<dbReference type="InterPro" id="IPR050958">
    <property type="entry name" value="Cell_Adh-Cytoskel_Orgn"/>
</dbReference>
<dbReference type="PROSITE" id="PS50835">
    <property type="entry name" value="IG_LIKE"/>
    <property type="match status" value="2"/>
</dbReference>
<dbReference type="SMART" id="SM00409">
    <property type="entry name" value="IG"/>
    <property type="match status" value="1"/>
</dbReference>
<dbReference type="InterPro" id="IPR003599">
    <property type="entry name" value="Ig_sub"/>
</dbReference>
<dbReference type="Gene3D" id="2.60.40.10">
    <property type="entry name" value="Immunoglobulins"/>
    <property type="match status" value="2"/>
</dbReference>
<dbReference type="SUPFAM" id="SSF48726">
    <property type="entry name" value="Immunoglobulin"/>
    <property type="match status" value="2"/>
</dbReference>
<dbReference type="InterPro" id="IPR013783">
    <property type="entry name" value="Ig-like_fold"/>
</dbReference>
<comment type="caution">
    <text evidence="5">The sequence shown here is derived from an EMBL/GenBank/DDBJ whole genome shotgun (WGS) entry which is preliminary data.</text>
</comment>
<accession>A0ABN8NR03</accession>
<feature type="domain" description="Ig-like" evidence="4">
    <location>
        <begin position="75"/>
        <end position="156"/>
    </location>
</feature>
<dbReference type="InterPro" id="IPR036179">
    <property type="entry name" value="Ig-like_dom_sf"/>
</dbReference>
<dbReference type="PANTHER" id="PTHR45080">
    <property type="entry name" value="CONTACTIN 5"/>
    <property type="match status" value="1"/>
</dbReference>
<evidence type="ECO:0000256" key="1">
    <source>
        <dbReference type="ARBA" id="ARBA00022729"/>
    </source>
</evidence>
<dbReference type="EMBL" id="CALNXK010000032">
    <property type="protein sequence ID" value="CAH3118890.1"/>
    <property type="molecule type" value="Genomic_DNA"/>
</dbReference>
<evidence type="ECO:0000256" key="3">
    <source>
        <dbReference type="SAM" id="MobiDB-lite"/>
    </source>
</evidence>
<dbReference type="InterPro" id="IPR007110">
    <property type="entry name" value="Ig-like_dom"/>
</dbReference>
<dbReference type="Pfam" id="PF01391">
    <property type="entry name" value="Collagen"/>
    <property type="match status" value="1"/>
</dbReference>
<dbReference type="SMART" id="SM00408">
    <property type="entry name" value="IGc2"/>
    <property type="match status" value="1"/>
</dbReference>
<keyword evidence="1" id="KW-0732">Signal</keyword>
<keyword evidence="2" id="KW-1015">Disulfide bond</keyword>
<feature type="region of interest" description="Disordered" evidence="3">
    <location>
        <begin position="1"/>
        <end position="53"/>
    </location>
</feature>
<keyword evidence="6" id="KW-1185">Reference proteome</keyword>
<organism evidence="5 6">
    <name type="scientific">Porites lobata</name>
    <dbReference type="NCBI Taxonomy" id="104759"/>
    <lineage>
        <taxon>Eukaryota</taxon>
        <taxon>Metazoa</taxon>
        <taxon>Cnidaria</taxon>
        <taxon>Anthozoa</taxon>
        <taxon>Hexacorallia</taxon>
        <taxon>Scleractinia</taxon>
        <taxon>Fungiina</taxon>
        <taxon>Poritidae</taxon>
        <taxon>Porites</taxon>
    </lineage>
</organism>
<dbReference type="Pfam" id="PF13927">
    <property type="entry name" value="Ig_3"/>
    <property type="match status" value="1"/>
</dbReference>
<evidence type="ECO:0000313" key="6">
    <source>
        <dbReference type="Proteomes" id="UP001159405"/>
    </source>
</evidence>
<dbReference type="InterPro" id="IPR003598">
    <property type="entry name" value="Ig_sub2"/>
</dbReference>
<evidence type="ECO:0000259" key="4">
    <source>
        <dbReference type="PROSITE" id="PS50835"/>
    </source>
</evidence>
<dbReference type="PANTHER" id="PTHR45080:SF8">
    <property type="entry name" value="IG-LIKE DOMAIN-CONTAINING PROTEIN"/>
    <property type="match status" value="1"/>
</dbReference>
<reference evidence="5 6" key="1">
    <citation type="submission" date="2022-05" db="EMBL/GenBank/DDBJ databases">
        <authorList>
            <consortium name="Genoscope - CEA"/>
            <person name="William W."/>
        </authorList>
    </citation>
    <scope>NUCLEOTIDE SEQUENCE [LARGE SCALE GENOMIC DNA]</scope>
</reference>
<evidence type="ECO:0000256" key="2">
    <source>
        <dbReference type="ARBA" id="ARBA00023157"/>
    </source>
</evidence>
<feature type="compositionally biased region" description="Basic and acidic residues" evidence="3">
    <location>
        <begin position="1"/>
        <end position="21"/>
    </location>
</feature>
<name>A0ABN8NR03_9CNID</name>
<sequence length="264" mass="28381">MDCRDLIPGRDGSKGNKGDRGRRGKKGMMGQPGRSGKQGIMGPPGIKGEKGVKGDICAPGIPGIKGEPGESISAPNVTVSSSQLRVNESDAAVLPCSTSGNPAPTLVWSRINETLPSNRTKVLSNGVIKIAGVQLVDAGKYKCVAQNVLGRDEKFTSIIVQNSLANLIGRKFIVLFSLGQPKVSLSFGPSYAEKGKNITLPVCHVTGFPPPKITWRKVHDHFMQSRAFVKGGQFSIITVQKKRFWFVQMSSFKSLGICFRCHST</sequence>
<gene>
    <name evidence="5" type="ORF">PLOB_00026658</name>
</gene>
<feature type="domain" description="Ig-like" evidence="4">
    <location>
        <begin position="181"/>
        <end position="217"/>
    </location>
</feature>
<dbReference type="InterPro" id="IPR008160">
    <property type="entry name" value="Collagen"/>
</dbReference>
<proteinExistence type="predicted"/>
<protein>
    <recommendedName>
        <fullName evidence="4">Ig-like domain-containing protein</fullName>
    </recommendedName>
</protein>
<dbReference type="Proteomes" id="UP001159405">
    <property type="component" value="Unassembled WGS sequence"/>
</dbReference>